<dbReference type="Proteomes" id="UP000237105">
    <property type="component" value="Unassembled WGS sequence"/>
</dbReference>
<gene>
    <name evidence="1" type="ORF">PanWU01x14_317240</name>
</gene>
<protein>
    <submittedName>
        <fullName evidence="1">Uncharacterized protein</fullName>
    </submittedName>
</protein>
<reference evidence="2" key="1">
    <citation type="submission" date="2016-06" db="EMBL/GenBank/DDBJ databases">
        <title>Parallel loss of symbiosis genes in relatives of nitrogen-fixing non-legume Parasponia.</title>
        <authorList>
            <person name="Van Velzen R."/>
            <person name="Holmer R."/>
            <person name="Bu F."/>
            <person name="Rutten L."/>
            <person name="Van Zeijl A."/>
            <person name="Liu W."/>
            <person name="Santuari L."/>
            <person name="Cao Q."/>
            <person name="Sharma T."/>
            <person name="Shen D."/>
            <person name="Roswanjaya Y."/>
            <person name="Wardhani T."/>
            <person name="Kalhor M.S."/>
            <person name="Jansen J."/>
            <person name="Van den Hoogen J."/>
            <person name="Gungor B."/>
            <person name="Hartog M."/>
            <person name="Hontelez J."/>
            <person name="Verver J."/>
            <person name="Yang W.-C."/>
            <person name="Schijlen E."/>
            <person name="Repin R."/>
            <person name="Schilthuizen M."/>
            <person name="Schranz E."/>
            <person name="Heidstra R."/>
            <person name="Miyata K."/>
            <person name="Fedorova E."/>
            <person name="Kohlen W."/>
            <person name="Bisseling T."/>
            <person name="Smit S."/>
            <person name="Geurts R."/>
        </authorList>
    </citation>
    <scope>NUCLEOTIDE SEQUENCE [LARGE SCALE GENOMIC DNA]</scope>
    <source>
        <strain evidence="2">cv. WU1-14</strain>
    </source>
</reference>
<feature type="non-terminal residue" evidence="1">
    <location>
        <position position="1"/>
    </location>
</feature>
<evidence type="ECO:0000313" key="2">
    <source>
        <dbReference type="Proteomes" id="UP000237105"/>
    </source>
</evidence>
<keyword evidence="2" id="KW-1185">Reference proteome</keyword>
<dbReference type="AlphaFoldDB" id="A0A2P5AMM4"/>
<evidence type="ECO:0000313" key="1">
    <source>
        <dbReference type="EMBL" id="PON37808.1"/>
    </source>
</evidence>
<comment type="caution">
    <text evidence="1">The sequence shown here is derived from an EMBL/GenBank/DDBJ whole genome shotgun (WGS) entry which is preliminary data.</text>
</comment>
<sequence length="49" mass="5541">TKLVNVAYICRSRWDHVCLSVTLVTSDARDKWYQSLSARCSETLSCSMG</sequence>
<proteinExistence type="predicted"/>
<name>A0A2P5AMM4_PARAD</name>
<accession>A0A2P5AMM4</accession>
<dbReference type="EMBL" id="JXTB01000516">
    <property type="protein sequence ID" value="PON37808.1"/>
    <property type="molecule type" value="Genomic_DNA"/>
</dbReference>
<organism evidence="1 2">
    <name type="scientific">Parasponia andersonii</name>
    <name type="common">Sponia andersonii</name>
    <dbReference type="NCBI Taxonomy" id="3476"/>
    <lineage>
        <taxon>Eukaryota</taxon>
        <taxon>Viridiplantae</taxon>
        <taxon>Streptophyta</taxon>
        <taxon>Embryophyta</taxon>
        <taxon>Tracheophyta</taxon>
        <taxon>Spermatophyta</taxon>
        <taxon>Magnoliopsida</taxon>
        <taxon>eudicotyledons</taxon>
        <taxon>Gunneridae</taxon>
        <taxon>Pentapetalae</taxon>
        <taxon>rosids</taxon>
        <taxon>fabids</taxon>
        <taxon>Rosales</taxon>
        <taxon>Cannabaceae</taxon>
        <taxon>Parasponia</taxon>
    </lineage>
</organism>